<dbReference type="PANTHER" id="PTHR46796">
    <property type="entry name" value="HTH-TYPE TRANSCRIPTIONAL ACTIVATOR RHAS-RELATED"/>
    <property type="match status" value="1"/>
</dbReference>
<keyword evidence="6" id="KW-1185">Reference proteome</keyword>
<accession>A0A969WCK6</accession>
<evidence type="ECO:0000259" key="4">
    <source>
        <dbReference type="PROSITE" id="PS01124"/>
    </source>
</evidence>
<evidence type="ECO:0000256" key="3">
    <source>
        <dbReference type="ARBA" id="ARBA00023163"/>
    </source>
</evidence>
<evidence type="ECO:0000256" key="1">
    <source>
        <dbReference type="ARBA" id="ARBA00023015"/>
    </source>
</evidence>
<gene>
    <name evidence="5" type="ORF">G7Y82_20720</name>
</gene>
<dbReference type="InterPro" id="IPR032783">
    <property type="entry name" value="AraC_lig"/>
</dbReference>
<dbReference type="PANTHER" id="PTHR46796:SF7">
    <property type="entry name" value="ARAC FAMILY TRANSCRIPTIONAL REGULATOR"/>
    <property type="match status" value="1"/>
</dbReference>
<sequence length="317" mass="33670">MSLSQSAENGLDPVLDPVSDVLAALGARSVRATGLEASGPWALAFDGRARLKFVAVLRGRCWLLLPGQAPEALVEGDVVLINDTRYTVASDPAIEAMDGMPLYAGPGQDMVRLGAGDEVALMGGGSAFADGSAAFVLDALPMFLRVDAVETVAWALRALRGEVSNTAIGSSLIVERLAEILVVAAVRAFVASRPATRIGWISALADARIGKALKLMHSDVARRWTVPLLATEIGMSRSAFAQRFSARVGYPPLEYLTRWRMALAQRKLSEGQTVMAVASAIGYDSQSAFSQAFKRTLGHTPRAGGLRPPVKTRPRSL</sequence>
<protein>
    <submittedName>
        <fullName evidence="5">AraC family transcriptional regulator</fullName>
    </submittedName>
</protein>
<organism evidence="5 6">
    <name type="scientific">Solimonas marina</name>
    <dbReference type="NCBI Taxonomy" id="2714601"/>
    <lineage>
        <taxon>Bacteria</taxon>
        <taxon>Pseudomonadati</taxon>
        <taxon>Pseudomonadota</taxon>
        <taxon>Gammaproteobacteria</taxon>
        <taxon>Nevskiales</taxon>
        <taxon>Nevskiaceae</taxon>
        <taxon>Solimonas</taxon>
    </lineage>
</organism>
<dbReference type="GO" id="GO:0003700">
    <property type="term" value="F:DNA-binding transcription factor activity"/>
    <property type="evidence" value="ECO:0007669"/>
    <property type="project" value="InterPro"/>
</dbReference>
<reference evidence="5" key="1">
    <citation type="submission" date="2020-03" db="EMBL/GenBank/DDBJ databases">
        <title>Solimonas marina sp. nov., isolated from deep seawater of the Pacific Ocean.</title>
        <authorList>
            <person name="Liu X."/>
            <person name="Lai Q."/>
            <person name="Sun F."/>
            <person name="Gai Y."/>
            <person name="Li G."/>
            <person name="Shao Z."/>
        </authorList>
    </citation>
    <scope>NUCLEOTIDE SEQUENCE</scope>
    <source>
        <strain evidence="5">C16B3</strain>
    </source>
</reference>
<dbReference type="Pfam" id="PF12852">
    <property type="entry name" value="Cupin_6"/>
    <property type="match status" value="1"/>
</dbReference>
<dbReference type="PROSITE" id="PS00041">
    <property type="entry name" value="HTH_ARAC_FAMILY_1"/>
    <property type="match status" value="1"/>
</dbReference>
<dbReference type="Pfam" id="PF12833">
    <property type="entry name" value="HTH_18"/>
    <property type="match status" value="1"/>
</dbReference>
<dbReference type="InterPro" id="IPR018062">
    <property type="entry name" value="HTH_AraC-typ_CS"/>
</dbReference>
<keyword evidence="3" id="KW-0804">Transcription</keyword>
<keyword evidence="2" id="KW-0238">DNA-binding</keyword>
<dbReference type="InterPro" id="IPR018060">
    <property type="entry name" value="HTH_AraC"/>
</dbReference>
<dbReference type="PROSITE" id="PS01124">
    <property type="entry name" value="HTH_ARAC_FAMILY_2"/>
    <property type="match status" value="1"/>
</dbReference>
<dbReference type="GO" id="GO:0043565">
    <property type="term" value="F:sequence-specific DNA binding"/>
    <property type="evidence" value="ECO:0007669"/>
    <property type="project" value="InterPro"/>
</dbReference>
<name>A0A969WCK6_9GAMM</name>
<evidence type="ECO:0000256" key="2">
    <source>
        <dbReference type="ARBA" id="ARBA00023125"/>
    </source>
</evidence>
<comment type="caution">
    <text evidence="5">The sequence shown here is derived from an EMBL/GenBank/DDBJ whole genome shotgun (WGS) entry which is preliminary data.</text>
</comment>
<evidence type="ECO:0000313" key="5">
    <source>
        <dbReference type="EMBL" id="NKF24737.1"/>
    </source>
</evidence>
<dbReference type="Proteomes" id="UP000653472">
    <property type="component" value="Unassembled WGS sequence"/>
</dbReference>
<proteinExistence type="predicted"/>
<dbReference type="EMBL" id="JAAVXB010000020">
    <property type="protein sequence ID" value="NKF24737.1"/>
    <property type="molecule type" value="Genomic_DNA"/>
</dbReference>
<dbReference type="Gene3D" id="1.10.10.60">
    <property type="entry name" value="Homeodomain-like"/>
    <property type="match status" value="2"/>
</dbReference>
<dbReference type="AlphaFoldDB" id="A0A969WCK6"/>
<dbReference type="InterPro" id="IPR009057">
    <property type="entry name" value="Homeodomain-like_sf"/>
</dbReference>
<evidence type="ECO:0000313" key="6">
    <source>
        <dbReference type="Proteomes" id="UP000653472"/>
    </source>
</evidence>
<dbReference type="SMART" id="SM00342">
    <property type="entry name" value="HTH_ARAC"/>
    <property type="match status" value="1"/>
</dbReference>
<dbReference type="SUPFAM" id="SSF46689">
    <property type="entry name" value="Homeodomain-like"/>
    <property type="match status" value="2"/>
</dbReference>
<keyword evidence="1" id="KW-0805">Transcription regulation</keyword>
<dbReference type="InterPro" id="IPR050204">
    <property type="entry name" value="AraC_XylS_family_regulators"/>
</dbReference>
<feature type="domain" description="HTH araC/xylS-type" evidence="4">
    <location>
        <begin position="210"/>
        <end position="307"/>
    </location>
</feature>
<dbReference type="RefSeq" id="WP_168150043.1">
    <property type="nucleotide sequence ID" value="NZ_JAAVXB010000020.1"/>
</dbReference>